<dbReference type="AlphaFoldDB" id="A0A1A6FVG6"/>
<dbReference type="Proteomes" id="UP000092124">
    <property type="component" value="Unassembled WGS sequence"/>
</dbReference>
<comment type="caution">
    <text evidence="2">The sequence shown here is derived from an EMBL/GenBank/DDBJ whole genome shotgun (WGS) entry which is preliminary data.</text>
</comment>
<keyword evidence="1" id="KW-1133">Transmembrane helix</keyword>
<dbReference type="EMBL" id="LZPO01117055">
    <property type="protein sequence ID" value="OBS57569.1"/>
    <property type="molecule type" value="Genomic_DNA"/>
</dbReference>
<protein>
    <submittedName>
        <fullName evidence="2">Uncharacterized protein</fullName>
    </submittedName>
</protein>
<evidence type="ECO:0000313" key="2">
    <source>
        <dbReference type="EMBL" id="OBS57569.1"/>
    </source>
</evidence>
<proteinExistence type="predicted"/>
<name>A0A1A6FVG6_NEOLE</name>
<keyword evidence="3" id="KW-1185">Reference proteome</keyword>
<dbReference type="STRING" id="56216.A0A1A6FVG6"/>
<keyword evidence="1" id="KW-0472">Membrane</keyword>
<gene>
    <name evidence="2" type="ORF">A6R68_11287</name>
</gene>
<feature type="transmembrane region" description="Helical" evidence="1">
    <location>
        <begin position="20"/>
        <end position="44"/>
    </location>
</feature>
<dbReference type="OrthoDB" id="6365775at2759"/>
<evidence type="ECO:0000256" key="1">
    <source>
        <dbReference type="SAM" id="Phobius"/>
    </source>
</evidence>
<keyword evidence="1" id="KW-0812">Transmembrane</keyword>
<reference evidence="2 3" key="1">
    <citation type="submission" date="2016-06" db="EMBL/GenBank/DDBJ databases">
        <title>The Draft Genome Sequence and Annotation of the Desert Woodrat Neotoma lepida.</title>
        <authorList>
            <person name="Campbell M."/>
            <person name="Oakeson K.F."/>
            <person name="Yandell M."/>
            <person name="Halpert J.R."/>
            <person name="Dearing D."/>
        </authorList>
    </citation>
    <scope>NUCLEOTIDE SEQUENCE [LARGE SCALE GENOMIC DNA]</scope>
    <source>
        <strain evidence="2">417</strain>
        <tissue evidence="2">Liver</tissue>
    </source>
</reference>
<organism evidence="2 3">
    <name type="scientific">Neotoma lepida</name>
    <name type="common">Desert woodrat</name>
    <dbReference type="NCBI Taxonomy" id="56216"/>
    <lineage>
        <taxon>Eukaryota</taxon>
        <taxon>Metazoa</taxon>
        <taxon>Chordata</taxon>
        <taxon>Craniata</taxon>
        <taxon>Vertebrata</taxon>
        <taxon>Euteleostomi</taxon>
        <taxon>Mammalia</taxon>
        <taxon>Eutheria</taxon>
        <taxon>Euarchontoglires</taxon>
        <taxon>Glires</taxon>
        <taxon>Rodentia</taxon>
        <taxon>Myomorpha</taxon>
        <taxon>Muroidea</taxon>
        <taxon>Cricetidae</taxon>
        <taxon>Neotominae</taxon>
        <taxon>Neotoma</taxon>
    </lineage>
</organism>
<accession>A0A1A6FVG6</accession>
<evidence type="ECO:0000313" key="3">
    <source>
        <dbReference type="Proteomes" id="UP000092124"/>
    </source>
</evidence>
<sequence>MDASSGPWNPASASISSPSLLLPIPAIVFIAVGVYLVLLGLVLLTRRCLLAQGCCTDCSFPCRKQTASETQNCCWSCAEACDFPLPSPAHYLDACCPHASEVSSILNPHGSLSSGYGLGLHFLRSAHLLLSVNPRPGLGPSMPSMLPVV</sequence>